<evidence type="ECO:0000313" key="2">
    <source>
        <dbReference type="Proteomes" id="UP001254488"/>
    </source>
</evidence>
<comment type="caution">
    <text evidence="1">The sequence shown here is derived from an EMBL/GenBank/DDBJ whole genome shotgun (WGS) entry which is preliminary data.</text>
</comment>
<organism evidence="1 2">
    <name type="scientific">Patiriisocius hiemis</name>
    <dbReference type="NCBI Taxonomy" id="3075604"/>
    <lineage>
        <taxon>Bacteria</taxon>
        <taxon>Pseudomonadati</taxon>
        <taxon>Bacteroidota</taxon>
        <taxon>Flavobacteriia</taxon>
        <taxon>Flavobacteriales</taxon>
        <taxon>Flavobacteriaceae</taxon>
        <taxon>Patiriisocius</taxon>
    </lineage>
</organism>
<dbReference type="Proteomes" id="UP001254488">
    <property type="component" value="Unassembled WGS sequence"/>
</dbReference>
<evidence type="ECO:0008006" key="3">
    <source>
        <dbReference type="Google" id="ProtNLM"/>
    </source>
</evidence>
<dbReference type="EMBL" id="JAVRHZ010000007">
    <property type="protein sequence ID" value="MDT0556605.1"/>
    <property type="molecule type" value="Genomic_DNA"/>
</dbReference>
<keyword evidence="2" id="KW-1185">Reference proteome</keyword>
<dbReference type="RefSeq" id="WP_311333556.1">
    <property type="nucleotide sequence ID" value="NZ_JAVRHZ010000007.1"/>
</dbReference>
<accession>A0ABU2YFP4</accession>
<name>A0ABU2YFP4_9FLAO</name>
<protein>
    <recommendedName>
        <fullName evidence="3">STAS/SEC14 domain-containing protein</fullName>
    </recommendedName>
</protein>
<reference evidence="1 2" key="1">
    <citation type="submission" date="2023-09" db="EMBL/GenBank/DDBJ databases">
        <authorList>
            <person name="Rey-Velasco X."/>
        </authorList>
    </citation>
    <scope>NUCLEOTIDE SEQUENCE [LARGE SCALE GENOMIC DNA]</scope>
    <source>
        <strain evidence="1 2">W242</strain>
    </source>
</reference>
<gene>
    <name evidence="1" type="ORF">RM538_11345</name>
</gene>
<proteinExistence type="predicted"/>
<sequence length="136" mass="15529">MKPTLHHNFPKDVVLKEFISADLGTIYFYDNIVVTEMNEGVSVSFKTGASLLSKCLKIVELKPFVIISNRINSYSLNPNDYKYLSKIPSLKGICIVADREEARENAKLEAIFFKKPIAIFETMEMAYSWSQNILQN</sequence>
<evidence type="ECO:0000313" key="1">
    <source>
        <dbReference type="EMBL" id="MDT0556605.1"/>
    </source>
</evidence>